<organism evidence="2 3">
    <name type="scientific">Penicillium argentinense</name>
    <dbReference type="NCBI Taxonomy" id="1131581"/>
    <lineage>
        <taxon>Eukaryota</taxon>
        <taxon>Fungi</taxon>
        <taxon>Dikarya</taxon>
        <taxon>Ascomycota</taxon>
        <taxon>Pezizomycotina</taxon>
        <taxon>Eurotiomycetes</taxon>
        <taxon>Eurotiomycetidae</taxon>
        <taxon>Eurotiales</taxon>
        <taxon>Aspergillaceae</taxon>
        <taxon>Penicillium</taxon>
    </lineage>
</organism>
<feature type="region of interest" description="Disordered" evidence="1">
    <location>
        <begin position="1"/>
        <end position="39"/>
    </location>
</feature>
<reference evidence="2" key="1">
    <citation type="submission" date="2022-11" db="EMBL/GenBank/DDBJ databases">
        <authorList>
            <person name="Petersen C."/>
        </authorList>
    </citation>
    <scope>NUCLEOTIDE SEQUENCE</scope>
    <source>
        <strain evidence="2">IBT 30761</strain>
    </source>
</reference>
<comment type="caution">
    <text evidence="2">The sequence shown here is derived from an EMBL/GenBank/DDBJ whole genome shotgun (WGS) entry which is preliminary data.</text>
</comment>
<dbReference type="RefSeq" id="XP_056478875.1">
    <property type="nucleotide sequence ID" value="XM_056613834.1"/>
</dbReference>
<evidence type="ECO:0000313" key="2">
    <source>
        <dbReference type="EMBL" id="KAJ5110805.1"/>
    </source>
</evidence>
<dbReference type="EMBL" id="JAPQKI010000002">
    <property type="protein sequence ID" value="KAJ5110805.1"/>
    <property type="molecule type" value="Genomic_DNA"/>
</dbReference>
<keyword evidence="3" id="KW-1185">Reference proteome</keyword>
<protein>
    <submittedName>
        <fullName evidence="2">Uncharacterized protein</fullName>
    </submittedName>
</protein>
<evidence type="ECO:0000256" key="1">
    <source>
        <dbReference type="SAM" id="MobiDB-lite"/>
    </source>
</evidence>
<reference evidence="2" key="2">
    <citation type="journal article" date="2023" name="IMA Fungus">
        <title>Comparative genomic study of the Penicillium genus elucidates a diverse pangenome and 15 lateral gene transfer events.</title>
        <authorList>
            <person name="Petersen C."/>
            <person name="Sorensen T."/>
            <person name="Nielsen M.R."/>
            <person name="Sondergaard T.E."/>
            <person name="Sorensen J.L."/>
            <person name="Fitzpatrick D.A."/>
            <person name="Frisvad J.C."/>
            <person name="Nielsen K.L."/>
        </authorList>
    </citation>
    <scope>NUCLEOTIDE SEQUENCE</scope>
    <source>
        <strain evidence="2">IBT 30761</strain>
    </source>
</reference>
<feature type="region of interest" description="Disordered" evidence="1">
    <location>
        <begin position="48"/>
        <end position="67"/>
    </location>
</feature>
<gene>
    <name evidence="2" type="ORF">N7532_001340</name>
</gene>
<dbReference type="GeneID" id="81352813"/>
<proteinExistence type="predicted"/>
<sequence>MTHHTTPKQDQDLPGTSGNARKTPSSHRPSIGRAMPKSTTMVIRAARPKKETLQEAPPSERESGTLADAWRDRLRLLWLYSAPD</sequence>
<feature type="compositionally biased region" description="Polar residues" evidence="1">
    <location>
        <begin position="14"/>
        <end position="28"/>
    </location>
</feature>
<dbReference type="Proteomes" id="UP001149074">
    <property type="component" value="Unassembled WGS sequence"/>
</dbReference>
<name>A0A9W9KLN4_9EURO</name>
<accession>A0A9W9KLN4</accession>
<evidence type="ECO:0000313" key="3">
    <source>
        <dbReference type="Proteomes" id="UP001149074"/>
    </source>
</evidence>
<dbReference type="AlphaFoldDB" id="A0A9W9KLN4"/>